<dbReference type="Proteomes" id="UP000198859">
    <property type="component" value="Chromosome I"/>
</dbReference>
<dbReference type="InterPro" id="IPR007061">
    <property type="entry name" value="MST-like"/>
</dbReference>
<evidence type="ECO:0000313" key="2">
    <source>
        <dbReference type="Proteomes" id="UP000198859"/>
    </source>
</evidence>
<sequence>MFAPGRHTESETLAGYLEAQLESLRTAAFGLTEEQARATPTRSALSVGGLLKHAIYVITARARRESGEEITPETQALFTDSFALRDDETLEGTLAAYDAAVAAYLAEVRAVDPGAESIEPPAPWDGILEPTPIHERFYLVHHVEELARHAGHADIIREQLDGATAIELHHGERDLPGNPFVTPWKPGS</sequence>
<dbReference type="STRING" id="642780.SAMN04488570_2634"/>
<dbReference type="InterPro" id="IPR034660">
    <property type="entry name" value="DinB/YfiT-like"/>
</dbReference>
<dbReference type="AlphaFoldDB" id="A0A1H1UX17"/>
<dbReference type="Pfam" id="PF04978">
    <property type="entry name" value="MST"/>
    <property type="match status" value="1"/>
</dbReference>
<dbReference type="EMBL" id="LT629757">
    <property type="protein sequence ID" value="SDS76379.1"/>
    <property type="molecule type" value="Genomic_DNA"/>
</dbReference>
<dbReference type="SUPFAM" id="SSF109854">
    <property type="entry name" value="DinB/YfiT-like putative metalloenzymes"/>
    <property type="match status" value="1"/>
</dbReference>
<accession>A0A1H1UX17</accession>
<name>A0A1H1UX17_9ACTN</name>
<reference evidence="2" key="1">
    <citation type="submission" date="2016-10" db="EMBL/GenBank/DDBJ databases">
        <authorList>
            <person name="Varghese N."/>
            <person name="Submissions S."/>
        </authorList>
    </citation>
    <scope>NUCLEOTIDE SEQUENCE [LARGE SCALE GENOMIC DNA]</scope>
    <source>
        <strain evidence="2">DSM 22127</strain>
    </source>
</reference>
<dbReference type="OrthoDB" id="4548523at2"/>
<evidence type="ECO:0000313" key="1">
    <source>
        <dbReference type="EMBL" id="SDS76379.1"/>
    </source>
</evidence>
<dbReference type="Gene3D" id="1.20.120.450">
    <property type="entry name" value="dinb family like domain"/>
    <property type="match status" value="1"/>
</dbReference>
<organism evidence="1 2">
    <name type="scientific">Nocardioides scoriae</name>
    <dbReference type="NCBI Taxonomy" id="642780"/>
    <lineage>
        <taxon>Bacteria</taxon>
        <taxon>Bacillati</taxon>
        <taxon>Actinomycetota</taxon>
        <taxon>Actinomycetes</taxon>
        <taxon>Propionibacteriales</taxon>
        <taxon>Nocardioidaceae</taxon>
        <taxon>Nocardioides</taxon>
    </lineage>
</organism>
<keyword evidence="2" id="KW-1185">Reference proteome</keyword>
<proteinExistence type="predicted"/>
<protein>
    <recommendedName>
        <fullName evidence="3">DinB superfamily protein</fullName>
    </recommendedName>
</protein>
<evidence type="ECO:0008006" key="3">
    <source>
        <dbReference type="Google" id="ProtNLM"/>
    </source>
</evidence>
<gene>
    <name evidence="1" type="ORF">SAMN04488570_2634</name>
</gene>
<dbReference type="RefSeq" id="WP_091730430.1">
    <property type="nucleotide sequence ID" value="NZ_LT629757.1"/>
</dbReference>